<gene>
    <name evidence="1" type="ORF">FHR32_006287</name>
</gene>
<dbReference type="AlphaFoldDB" id="A0A7W7S105"/>
<proteinExistence type="predicted"/>
<sequence>MDDLTRFWGLLCRLAHAVRVTAATLAALALVIQDVTIHTLSRWHAQQLPRGLVEVTAPAPAEQVQERTA</sequence>
<dbReference type="Proteomes" id="UP000534286">
    <property type="component" value="Unassembled WGS sequence"/>
</dbReference>
<dbReference type="RefSeq" id="WP_184757979.1">
    <property type="nucleotide sequence ID" value="NZ_BAABEK010000167.1"/>
</dbReference>
<keyword evidence="2" id="KW-1185">Reference proteome</keyword>
<comment type="caution">
    <text evidence="1">The sequence shown here is derived from an EMBL/GenBank/DDBJ whole genome shotgun (WGS) entry which is preliminary data.</text>
</comment>
<evidence type="ECO:0000313" key="2">
    <source>
        <dbReference type="Proteomes" id="UP000534286"/>
    </source>
</evidence>
<evidence type="ECO:0000313" key="1">
    <source>
        <dbReference type="EMBL" id="MBB4941901.1"/>
    </source>
</evidence>
<reference evidence="1 2" key="1">
    <citation type="submission" date="2020-08" db="EMBL/GenBank/DDBJ databases">
        <title>Sequencing the genomes of 1000 actinobacteria strains.</title>
        <authorList>
            <person name="Klenk H.-P."/>
        </authorList>
    </citation>
    <scope>NUCLEOTIDE SEQUENCE [LARGE SCALE GENOMIC DNA]</scope>
    <source>
        <strain evidence="1 2">DSM 43023</strain>
    </source>
</reference>
<dbReference type="EMBL" id="JACHJU010000003">
    <property type="protein sequence ID" value="MBB4941901.1"/>
    <property type="molecule type" value="Genomic_DNA"/>
</dbReference>
<name>A0A7W7S105_9ACTN</name>
<protein>
    <submittedName>
        <fullName evidence="1">Uncharacterized protein</fullName>
    </submittedName>
</protein>
<accession>A0A7W7S105</accession>
<organism evidence="1 2">
    <name type="scientific">Streptosporangium album</name>
    <dbReference type="NCBI Taxonomy" id="47479"/>
    <lineage>
        <taxon>Bacteria</taxon>
        <taxon>Bacillati</taxon>
        <taxon>Actinomycetota</taxon>
        <taxon>Actinomycetes</taxon>
        <taxon>Streptosporangiales</taxon>
        <taxon>Streptosporangiaceae</taxon>
        <taxon>Streptosporangium</taxon>
    </lineage>
</organism>